<evidence type="ECO:0000313" key="3">
    <source>
        <dbReference type="Proteomes" id="UP000595140"/>
    </source>
</evidence>
<organism evidence="2 3">
    <name type="scientific">Cuscuta campestris</name>
    <dbReference type="NCBI Taxonomy" id="132261"/>
    <lineage>
        <taxon>Eukaryota</taxon>
        <taxon>Viridiplantae</taxon>
        <taxon>Streptophyta</taxon>
        <taxon>Embryophyta</taxon>
        <taxon>Tracheophyta</taxon>
        <taxon>Spermatophyta</taxon>
        <taxon>Magnoliopsida</taxon>
        <taxon>eudicotyledons</taxon>
        <taxon>Gunneridae</taxon>
        <taxon>Pentapetalae</taxon>
        <taxon>asterids</taxon>
        <taxon>lamiids</taxon>
        <taxon>Solanales</taxon>
        <taxon>Convolvulaceae</taxon>
        <taxon>Cuscuteae</taxon>
        <taxon>Cuscuta</taxon>
        <taxon>Cuscuta subgen. Grammica</taxon>
        <taxon>Cuscuta sect. Cleistogrammica</taxon>
    </lineage>
</organism>
<protein>
    <submittedName>
        <fullName evidence="2">Uncharacterized protein</fullName>
    </submittedName>
</protein>
<dbReference type="EMBL" id="OOIL02000450">
    <property type="protein sequence ID" value="VFQ64997.1"/>
    <property type="molecule type" value="Genomic_DNA"/>
</dbReference>
<dbReference type="InterPro" id="IPR044171">
    <property type="entry name" value="LAX2-like"/>
</dbReference>
<keyword evidence="3" id="KW-1185">Reference proteome</keyword>
<proteinExistence type="predicted"/>
<feature type="region of interest" description="Disordered" evidence="1">
    <location>
        <begin position="70"/>
        <end position="97"/>
    </location>
</feature>
<gene>
    <name evidence="2" type="ORF">CCAM_LOCUS6773</name>
</gene>
<sequence length="239" mass="25740">MPGDDLNESVNDGSGSCSRDYYFTSINPDSNDDDDDHQGWLQLTVGRRGTASTSRHGSGGTRLRLVELDLLPPGPSGASTTTAEVRSPFPPPPPPSSTVGCISATPPYSFLQHSARAFRPAIPSQGVAGAGSPSSYPVLYSPPLPSAGSRFAPRPPVESPSVDTGGGAYNFRVIDPPRRPHAGIWFSLQASKNQAKEPYLPQIPKSFLRIKDGRMTVRLVLKYLAHKLHLNNESEVFYL</sequence>
<feature type="region of interest" description="Disordered" evidence="1">
    <location>
        <begin position="1"/>
        <end position="39"/>
    </location>
</feature>
<accession>A0A484KPD0</accession>
<feature type="compositionally biased region" description="Polar residues" evidence="1">
    <location>
        <begin position="8"/>
        <end position="17"/>
    </location>
</feature>
<dbReference type="OrthoDB" id="1932457at2759"/>
<reference evidence="2 3" key="1">
    <citation type="submission" date="2018-04" db="EMBL/GenBank/DDBJ databases">
        <authorList>
            <person name="Vogel A."/>
        </authorList>
    </citation>
    <scope>NUCLEOTIDE SEQUENCE [LARGE SCALE GENOMIC DNA]</scope>
</reference>
<evidence type="ECO:0000256" key="1">
    <source>
        <dbReference type="SAM" id="MobiDB-lite"/>
    </source>
</evidence>
<dbReference type="Proteomes" id="UP000595140">
    <property type="component" value="Unassembled WGS sequence"/>
</dbReference>
<name>A0A484KPD0_9ASTE</name>
<dbReference type="PANTHER" id="PTHR47290:SF4">
    <property type="entry name" value="RING FINGER PROTEIN"/>
    <property type="match status" value="1"/>
</dbReference>
<dbReference type="AlphaFoldDB" id="A0A484KPD0"/>
<dbReference type="PANTHER" id="PTHR47290">
    <property type="entry name" value="RING FINGER PROTEIN"/>
    <property type="match status" value="1"/>
</dbReference>
<evidence type="ECO:0000313" key="2">
    <source>
        <dbReference type="EMBL" id="VFQ64997.1"/>
    </source>
</evidence>